<reference evidence="2" key="1">
    <citation type="submission" date="2017-10" db="EMBL/GenBank/DDBJ databases">
        <authorList>
            <person name="Frank J."/>
        </authorList>
    </citation>
    <scope>NUCLEOTIDE SEQUENCE [LARGE SCALE GENOMIC DNA]</scope>
</reference>
<evidence type="ECO:0000313" key="1">
    <source>
        <dbReference type="EMBL" id="SOH05540.1"/>
    </source>
</evidence>
<evidence type="ECO:0000313" key="2">
    <source>
        <dbReference type="Proteomes" id="UP000221734"/>
    </source>
</evidence>
<dbReference type="EMBL" id="LT934425">
    <property type="protein sequence ID" value="SOH05540.1"/>
    <property type="molecule type" value="Genomic_DNA"/>
</dbReference>
<keyword evidence="2" id="KW-1185">Reference proteome</keyword>
<dbReference type="RefSeq" id="WP_099326109.1">
    <property type="nucleotide sequence ID" value="NZ_LT934425.1"/>
</dbReference>
<dbReference type="KEGG" id="kst:KSMBR1_3062"/>
<dbReference type="Proteomes" id="UP000221734">
    <property type="component" value="Chromosome Kuenenia_stuttgartiensis_MBR1"/>
</dbReference>
<gene>
    <name evidence="1" type="ORF">KSMBR1_3062</name>
</gene>
<organism evidence="1 2">
    <name type="scientific">Kuenenia stuttgartiensis</name>
    <dbReference type="NCBI Taxonomy" id="174633"/>
    <lineage>
        <taxon>Bacteria</taxon>
        <taxon>Pseudomonadati</taxon>
        <taxon>Planctomycetota</taxon>
        <taxon>Candidatus Brocadiia</taxon>
        <taxon>Candidatus Brocadiales</taxon>
        <taxon>Candidatus Brocadiaceae</taxon>
        <taxon>Candidatus Kuenenia</taxon>
    </lineage>
</organism>
<protein>
    <submittedName>
        <fullName evidence="1">Uncharacterized protein</fullName>
    </submittedName>
</protein>
<name>A0A2C9CIN2_KUEST</name>
<proteinExistence type="predicted"/>
<dbReference type="AlphaFoldDB" id="A0A2C9CIN2"/>
<accession>A0A2C9CIN2</accession>
<sequence>MAVSDELYDMIKFFEINRHQEMRKENLYNPANLWCMWIRKDLQTWKKFVVWYLQDSLEILEKNGGNFWDYFTSHKNNIQEFANEWVVDEERNSFYRFCINKMKNNDLSSKTYHYKHHSLDQKDFNHEAPLAYEESMQKL</sequence>